<accession>A0A9P5TG61</accession>
<reference evidence="3" key="1">
    <citation type="submission" date="2020-11" db="EMBL/GenBank/DDBJ databases">
        <authorList>
            <consortium name="DOE Joint Genome Institute"/>
            <person name="Ahrendt S."/>
            <person name="Riley R."/>
            <person name="Andreopoulos W."/>
            <person name="LaButti K."/>
            <person name="Pangilinan J."/>
            <person name="Ruiz-duenas F.J."/>
            <person name="Barrasa J.M."/>
            <person name="Sanchez-Garcia M."/>
            <person name="Camarero S."/>
            <person name="Miyauchi S."/>
            <person name="Serrano A."/>
            <person name="Linde D."/>
            <person name="Babiker R."/>
            <person name="Drula E."/>
            <person name="Ayuso-Fernandez I."/>
            <person name="Pacheco R."/>
            <person name="Padilla G."/>
            <person name="Ferreira P."/>
            <person name="Barriuso J."/>
            <person name="Kellner H."/>
            <person name="Castanera R."/>
            <person name="Alfaro M."/>
            <person name="Ramirez L."/>
            <person name="Pisabarro A.G."/>
            <person name="Kuo A."/>
            <person name="Tritt A."/>
            <person name="Lipzen A."/>
            <person name="He G."/>
            <person name="Yan M."/>
            <person name="Ng V."/>
            <person name="Cullen D."/>
            <person name="Martin F."/>
            <person name="Rosso M.-N."/>
            <person name="Henrissat B."/>
            <person name="Hibbett D."/>
            <person name="Martinez A.T."/>
            <person name="Grigoriev I.V."/>
        </authorList>
    </citation>
    <scope>NUCLEOTIDE SEQUENCE</scope>
    <source>
        <strain evidence="3">AH 44721</strain>
    </source>
</reference>
<feature type="compositionally biased region" description="Polar residues" evidence="1">
    <location>
        <begin position="203"/>
        <end position="213"/>
    </location>
</feature>
<feature type="region of interest" description="Disordered" evidence="1">
    <location>
        <begin position="126"/>
        <end position="155"/>
    </location>
</feature>
<dbReference type="Proteomes" id="UP000724874">
    <property type="component" value="Unassembled WGS sequence"/>
</dbReference>
<protein>
    <submittedName>
        <fullName evidence="3">Uncharacterized protein</fullName>
    </submittedName>
</protein>
<sequence>MTVLRLSTRNMKSFNFFAYVVLALALVVYAAPTSNVKDASNDEEFIGPLLRIGNVLPNIFPPKKVALPVVSHAVQKVAAPVGRAVGDVLGTAADAASEALPVAGEVLHGLGLRDVLNADIENGVRRPKRKGKKAATVPAPPTTEAEAETPPEADADTANAGVVDALAAEDTLASRDNAEEARNKKKKAKLASAPLPAVDAEQPATSDDTTSEGATDDLTARAFNIAEEANKGKKKKVTNTPVPPPPSDVLDVVDDAPIAETSDLTE</sequence>
<comment type="caution">
    <text evidence="3">The sequence shown here is derived from an EMBL/GenBank/DDBJ whole genome shotgun (WGS) entry which is preliminary data.</text>
</comment>
<evidence type="ECO:0000313" key="3">
    <source>
        <dbReference type="EMBL" id="KAF8873665.1"/>
    </source>
</evidence>
<name>A0A9P5TG61_GYMJU</name>
<evidence type="ECO:0000313" key="4">
    <source>
        <dbReference type="Proteomes" id="UP000724874"/>
    </source>
</evidence>
<feature type="compositionally biased region" description="Acidic residues" evidence="1">
    <location>
        <begin position="145"/>
        <end position="155"/>
    </location>
</feature>
<evidence type="ECO:0000256" key="1">
    <source>
        <dbReference type="SAM" id="MobiDB-lite"/>
    </source>
</evidence>
<feature type="compositionally biased region" description="Low complexity" evidence="1">
    <location>
        <begin position="134"/>
        <end position="144"/>
    </location>
</feature>
<keyword evidence="4" id="KW-1185">Reference proteome</keyword>
<dbReference type="EMBL" id="JADNYJ010000231">
    <property type="protein sequence ID" value="KAF8873665.1"/>
    <property type="molecule type" value="Genomic_DNA"/>
</dbReference>
<proteinExistence type="predicted"/>
<gene>
    <name evidence="3" type="ORF">CPB84DRAFT_1798198</name>
</gene>
<feature type="region of interest" description="Disordered" evidence="1">
    <location>
        <begin position="169"/>
        <end position="266"/>
    </location>
</feature>
<feature type="signal peptide" evidence="2">
    <location>
        <begin position="1"/>
        <end position="30"/>
    </location>
</feature>
<feature type="compositionally biased region" description="Basic and acidic residues" evidence="1">
    <location>
        <begin position="172"/>
        <end position="182"/>
    </location>
</feature>
<organism evidence="3 4">
    <name type="scientific">Gymnopilus junonius</name>
    <name type="common">Spectacular rustgill mushroom</name>
    <name type="synonym">Gymnopilus spectabilis subsp. junonius</name>
    <dbReference type="NCBI Taxonomy" id="109634"/>
    <lineage>
        <taxon>Eukaryota</taxon>
        <taxon>Fungi</taxon>
        <taxon>Dikarya</taxon>
        <taxon>Basidiomycota</taxon>
        <taxon>Agaricomycotina</taxon>
        <taxon>Agaricomycetes</taxon>
        <taxon>Agaricomycetidae</taxon>
        <taxon>Agaricales</taxon>
        <taxon>Agaricineae</taxon>
        <taxon>Hymenogastraceae</taxon>
        <taxon>Gymnopilus</taxon>
    </lineage>
</organism>
<feature type="chain" id="PRO_5040514646" evidence="2">
    <location>
        <begin position="31"/>
        <end position="266"/>
    </location>
</feature>
<keyword evidence="2" id="KW-0732">Signal</keyword>
<evidence type="ECO:0000256" key="2">
    <source>
        <dbReference type="SAM" id="SignalP"/>
    </source>
</evidence>
<dbReference type="AlphaFoldDB" id="A0A9P5TG61"/>